<dbReference type="PANTHER" id="PTHR13061:SF29">
    <property type="entry name" value="GAMMA CARBONIC ANHYDRASE-LIKE 1, MITOCHONDRIAL-RELATED"/>
    <property type="match status" value="1"/>
</dbReference>
<keyword evidence="2" id="KW-1185">Reference proteome</keyword>
<dbReference type="CDD" id="cd04645">
    <property type="entry name" value="LbH_gamma_CA_like"/>
    <property type="match status" value="1"/>
</dbReference>
<reference evidence="2" key="1">
    <citation type="submission" date="2017-01" db="EMBL/GenBank/DDBJ databases">
        <authorList>
            <person name="Varghese N."/>
            <person name="Submissions S."/>
        </authorList>
    </citation>
    <scope>NUCLEOTIDE SEQUENCE [LARGE SCALE GENOMIC DNA]</scope>
    <source>
        <strain evidence="2">DSM 21054</strain>
    </source>
</reference>
<dbReference type="InterPro" id="IPR047324">
    <property type="entry name" value="LbH_gamma_CA-like"/>
</dbReference>
<organism evidence="1 2">
    <name type="scientific">Filimonas lacunae</name>
    <dbReference type="NCBI Taxonomy" id="477680"/>
    <lineage>
        <taxon>Bacteria</taxon>
        <taxon>Pseudomonadati</taxon>
        <taxon>Bacteroidota</taxon>
        <taxon>Chitinophagia</taxon>
        <taxon>Chitinophagales</taxon>
        <taxon>Chitinophagaceae</taxon>
        <taxon>Filimonas</taxon>
    </lineage>
</organism>
<name>A0A173MS23_9BACT</name>
<dbReference type="GO" id="GO:0016740">
    <property type="term" value="F:transferase activity"/>
    <property type="evidence" value="ECO:0007669"/>
    <property type="project" value="UniProtKB-KW"/>
</dbReference>
<evidence type="ECO:0000313" key="2">
    <source>
        <dbReference type="Proteomes" id="UP000186917"/>
    </source>
</evidence>
<dbReference type="STRING" id="477680.SAMN05421788_104302"/>
<dbReference type="Proteomes" id="UP000186917">
    <property type="component" value="Unassembled WGS sequence"/>
</dbReference>
<dbReference type="KEGG" id="fln:FLA_6388"/>
<keyword evidence="1" id="KW-0808">Transferase</keyword>
<evidence type="ECO:0000313" key="1">
    <source>
        <dbReference type="EMBL" id="SIT17029.1"/>
    </source>
</evidence>
<sequence>MATILPVLGKHPQFGENCFIAPNATIVGDVIAGSDCSFWFNAVVRGDVNFIKMGNKVNVQDGAVIHCTYEKNPTLIGNNVSIGHNALVHGCTLHDDVLIGMGAIVMDRCVVNSNSIIAAGAVVLEGTIVESGSIYAGVPAKKVKDISKEMIHGEIDRIANNYVKYSSWFSDFNAAK</sequence>
<dbReference type="AlphaFoldDB" id="A0A173MS23"/>
<dbReference type="RefSeq" id="WP_076379636.1">
    <property type="nucleotide sequence ID" value="NZ_AP017422.1"/>
</dbReference>
<dbReference type="SUPFAM" id="SSF51161">
    <property type="entry name" value="Trimeric LpxA-like enzymes"/>
    <property type="match status" value="1"/>
</dbReference>
<protein>
    <submittedName>
        <fullName evidence="1">Carbonic anhydrase or acetyltransferase, isoleucine patch superfamily</fullName>
    </submittedName>
</protein>
<dbReference type="InterPro" id="IPR050484">
    <property type="entry name" value="Transf_Hexapept/Carb_Anhydrase"/>
</dbReference>
<dbReference type="EMBL" id="FTOR01000004">
    <property type="protein sequence ID" value="SIT17029.1"/>
    <property type="molecule type" value="Genomic_DNA"/>
</dbReference>
<dbReference type="Pfam" id="PF00132">
    <property type="entry name" value="Hexapep"/>
    <property type="match status" value="1"/>
</dbReference>
<dbReference type="InterPro" id="IPR011004">
    <property type="entry name" value="Trimer_LpxA-like_sf"/>
</dbReference>
<accession>A0A173MS23</accession>
<dbReference type="PANTHER" id="PTHR13061">
    <property type="entry name" value="DYNACTIN SUBUNIT P25"/>
    <property type="match status" value="1"/>
</dbReference>
<proteinExistence type="predicted"/>
<dbReference type="InterPro" id="IPR001451">
    <property type="entry name" value="Hexapep"/>
</dbReference>
<dbReference type="OrthoDB" id="9803036at2"/>
<dbReference type="Gene3D" id="2.160.10.10">
    <property type="entry name" value="Hexapeptide repeat proteins"/>
    <property type="match status" value="1"/>
</dbReference>
<gene>
    <name evidence="1" type="ORF">SAMN05421788_104302</name>
</gene>